<protein>
    <submittedName>
        <fullName evidence="3">SAM-dependent methyltransferase</fullName>
    </submittedName>
</protein>
<dbReference type="EMBL" id="JACHIT010000001">
    <property type="protein sequence ID" value="MBB5914432.1"/>
    <property type="molecule type" value="Genomic_DNA"/>
</dbReference>
<evidence type="ECO:0000313" key="4">
    <source>
        <dbReference type="Proteomes" id="UP000540412"/>
    </source>
</evidence>
<reference evidence="3 4" key="1">
    <citation type="submission" date="2020-08" db="EMBL/GenBank/DDBJ databases">
        <title>Sequencing the genomes of 1000 actinobacteria strains.</title>
        <authorList>
            <person name="Klenk H.-P."/>
        </authorList>
    </citation>
    <scope>NUCLEOTIDE SEQUENCE [LARGE SCALE GENOMIC DNA]</scope>
    <source>
        <strain evidence="3 4">DSM 43582</strain>
    </source>
</reference>
<dbReference type="SUPFAM" id="SSF53335">
    <property type="entry name" value="S-adenosyl-L-methionine-dependent methyltransferases"/>
    <property type="match status" value="1"/>
</dbReference>
<name>A0A7W9UIQ2_9NOCA</name>
<dbReference type="InterPro" id="IPR013216">
    <property type="entry name" value="Methyltransf_11"/>
</dbReference>
<dbReference type="Gene3D" id="3.40.50.150">
    <property type="entry name" value="Vaccinia Virus protein VP39"/>
    <property type="match status" value="1"/>
</dbReference>
<dbReference type="CDD" id="cd02440">
    <property type="entry name" value="AdoMet_MTases"/>
    <property type="match status" value="1"/>
</dbReference>
<keyword evidence="3" id="KW-0489">Methyltransferase</keyword>
<feature type="region of interest" description="Disordered" evidence="1">
    <location>
        <begin position="237"/>
        <end position="256"/>
    </location>
</feature>
<keyword evidence="4" id="KW-1185">Reference proteome</keyword>
<dbReference type="Proteomes" id="UP000540412">
    <property type="component" value="Unassembled WGS sequence"/>
</dbReference>
<dbReference type="RefSeq" id="WP_040751122.1">
    <property type="nucleotide sequence ID" value="NZ_JACHIT010000001.1"/>
</dbReference>
<dbReference type="GO" id="GO:0008757">
    <property type="term" value="F:S-adenosylmethionine-dependent methyltransferase activity"/>
    <property type="evidence" value="ECO:0007669"/>
    <property type="project" value="InterPro"/>
</dbReference>
<dbReference type="InterPro" id="IPR029063">
    <property type="entry name" value="SAM-dependent_MTases_sf"/>
</dbReference>
<dbReference type="AlphaFoldDB" id="A0A7W9UIQ2"/>
<sequence>MSYESPLSYALGLEGIALLRTFAGERDRDFGEARIDEIRRLLDDPALRRGIAVEVVDTVAGYEIWADTYDGPNPAFDFDEPVVRDIAGALPPGTALDAACGTGRVAEVLADCGHHVVGVDSSPHMLDHARKRLPEADFRAGDLQELPVDDASVDIVTCSLALSHIPDLVPAYSEFARVLRPGGHVVITDIHPEQVARTHVPTVRRPDGTPARLRTYPHRTGDHLRAALAAGLSVRGCEEPSLPAPEPGEPATGPGPWEAWPWSLAALTPAAAHLASEGVPAVIIWHLHRD</sequence>
<feature type="domain" description="Methyltransferase type 11" evidence="2">
    <location>
        <begin position="96"/>
        <end position="187"/>
    </location>
</feature>
<organism evidence="3 4">
    <name type="scientific">Nocardia transvalensis</name>
    <dbReference type="NCBI Taxonomy" id="37333"/>
    <lineage>
        <taxon>Bacteria</taxon>
        <taxon>Bacillati</taxon>
        <taxon>Actinomycetota</taxon>
        <taxon>Actinomycetes</taxon>
        <taxon>Mycobacteriales</taxon>
        <taxon>Nocardiaceae</taxon>
        <taxon>Nocardia</taxon>
    </lineage>
</organism>
<dbReference type="GO" id="GO:0032259">
    <property type="term" value="P:methylation"/>
    <property type="evidence" value="ECO:0007669"/>
    <property type="project" value="UniProtKB-KW"/>
</dbReference>
<evidence type="ECO:0000259" key="2">
    <source>
        <dbReference type="Pfam" id="PF08241"/>
    </source>
</evidence>
<evidence type="ECO:0000313" key="3">
    <source>
        <dbReference type="EMBL" id="MBB5914432.1"/>
    </source>
</evidence>
<dbReference type="Pfam" id="PF08241">
    <property type="entry name" value="Methyltransf_11"/>
    <property type="match status" value="1"/>
</dbReference>
<gene>
    <name evidence="3" type="ORF">BJY24_003299</name>
</gene>
<proteinExistence type="predicted"/>
<comment type="caution">
    <text evidence="3">The sequence shown here is derived from an EMBL/GenBank/DDBJ whole genome shotgun (WGS) entry which is preliminary data.</text>
</comment>
<accession>A0A7W9UIQ2</accession>
<keyword evidence="3" id="KW-0808">Transferase</keyword>
<evidence type="ECO:0000256" key="1">
    <source>
        <dbReference type="SAM" id="MobiDB-lite"/>
    </source>
</evidence>
<dbReference type="PANTHER" id="PTHR43591">
    <property type="entry name" value="METHYLTRANSFERASE"/>
    <property type="match status" value="1"/>
</dbReference>